<dbReference type="EMBL" id="JAPQKI010000004">
    <property type="protein sequence ID" value="KAJ5102746.1"/>
    <property type="molecule type" value="Genomic_DNA"/>
</dbReference>
<feature type="domain" description="Transcription factor Iwr1" evidence="3">
    <location>
        <begin position="383"/>
        <end position="458"/>
    </location>
</feature>
<dbReference type="InterPro" id="IPR040150">
    <property type="entry name" value="Iwr1"/>
</dbReference>
<feature type="region of interest" description="Disordered" evidence="2">
    <location>
        <begin position="501"/>
        <end position="598"/>
    </location>
</feature>
<comment type="similarity">
    <text evidence="1">Belongs to the IWR1/SLC7A6OS family.</text>
</comment>
<dbReference type="Proteomes" id="UP001149074">
    <property type="component" value="Unassembled WGS sequence"/>
</dbReference>
<feature type="region of interest" description="Disordered" evidence="2">
    <location>
        <begin position="308"/>
        <end position="380"/>
    </location>
</feature>
<dbReference type="GO" id="GO:0006606">
    <property type="term" value="P:protein import into nucleus"/>
    <property type="evidence" value="ECO:0007669"/>
    <property type="project" value="InterPro"/>
</dbReference>
<gene>
    <name evidence="4" type="ORF">N7532_003275</name>
</gene>
<evidence type="ECO:0000256" key="1">
    <source>
        <dbReference type="ARBA" id="ARBA00010218"/>
    </source>
</evidence>
<feature type="compositionally biased region" description="Basic and acidic residues" evidence="2">
    <location>
        <begin position="252"/>
        <end position="261"/>
    </location>
</feature>
<feature type="compositionally biased region" description="Acidic residues" evidence="2">
    <location>
        <begin position="525"/>
        <end position="539"/>
    </location>
</feature>
<evidence type="ECO:0000313" key="4">
    <source>
        <dbReference type="EMBL" id="KAJ5102746.1"/>
    </source>
</evidence>
<sequence>MALPPEQINIKRRREEEPVETLYIQSALHQTKRRFTDYVFQRVPIKAGDGDAPTDAGAPTTAAAQRLLRSPRSVSSLHVNRRAPQQSTTPTPGITSSGVPLVRRTSPGAELRDAQRRAAALKEADEKRKQALQPSPLQPSPAQSTPQDERRTPATGTSGSGASSSRDSAIRRFQISKANSPALRAAGGGIQKRRPGAPPGVAVLVEQLQRNHSRKASMVDDLVCQAELDDYVNVTPPSEPAKPRKRPVVNQAEKKWREERKKEIAAAKQHISEGLENTAKSHQSTWEEESDRLAKEFESIALEIENGMELDPSNGGDALPGHEDAPAKSSYSRFSQPASLKYQPRFPNKLRARASDSNQPPAPEDPTETDGADTQAVDDNDGDFVYDVYIRRPLTDNDKLTNPLAEFESDKQLKELEAAANAGVGVIVITEEDEEYWDHFIEDDEEEWDSEDADSNGEFQPDLLANPGFYVPSNPYFLLAALIGSSIANTLSLDRLPTRNETEPLEEGWDNTDAPVAENNPANDYPEEEFSTGDEEDDPTSFFGRRHIASDDEEFDIDDSDIEGGARLGSTTHTGYGGYLFFGRSPTDRHVDSDDESV</sequence>
<name>A0A9W9FM42_9EURO</name>
<feature type="compositionally biased region" description="Polar residues" evidence="2">
    <location>
        <begin position="329"/>
        <end position="338"/>
    </location>
</feature>
<evidence type="ECO:0000259" key="3">
    <source>
        <dbReference type="Pfam" id="PF08574"/>
    </source>
</evidence>
<feature type="compositionally biased region" description="Low complexity" evidence="2">
    <location>
        <begin position="84"/>
        <end position="98"/>
    </location>
</feature>
<dbReference type="GO" id="GO:0005737">
    <property type="term" value="C:cytoplasm"/>
    <property type="evidence" value="ECO:0007669"/>
    <property type="project" value="TreeGrafter"/>
</dbReference>
<reference evidence="4" key="2">
    <citation type="journal article" date="2023" name="IMA Fungus">
        <title>Comparative genomic study of the Penicillium genus elucidates a diverse pangenome and 15 lateral gene transfer events.</title>
        <authorList>
            <person name="Petersen C."/>
            <person name="Sorensen T."/>
            <person name="Nielsen M.R."/>
            <person name="Sondergaard T.E."/>
            <person name="Sorensen J.L."/>
            <person name="Fitzpatrick D.A."/>
            <person name="Frisvad J.C."/>
            <person name="Nielsen K.L."/>
        </authorList>
    </citation>
    <scope>NUCLEOTIDE SEQUENCE</scope>
    <source>
        <strain evidence="4">IBT 30761</strain>
    </source>
</reference>
<evidence type="ECO:0000256" key="2">
    <source>
        <dbReference type="SAM" id="MobiDB-lite"/>
    </source>
</evidence>
<keyword evidence="5" id="KW-1185">Reference proteome</keyword>
<feature type="compositionally biased region" description="Low complexity" evidence="2">
    <location>
        <begin position="153"/>
        <end position="167"/>
    </location>
</feature>
<proteinExistence type="inferred from homology"/>
<comment type="caution">
    <text evidence="4">The sequence shown here is derived from an EMBL/GenBank/DDBJ whole genome shotgun (WGS) entry which is preliminary data.</text>
</comment>
<dbReference type="Pfam" id="PF08574">
    <property type="entry name" value="Iwr1"/>
    <property type="match status" value="1"/>
</dbReference>
<dbReference type="PANTHER" id="PTHR28063">
    <property type="entry name" value="RNA POLYMERASE II NUCLEAR LOCALIZATION PROTEIN IWR1"/>
    <property type="match status" value="1"/>
</dbReference>
<protein>
    <recommendedName>
        <fullName evidence="3">Transcription factor Iwr1 domain-containing protein</fullName>
    </recommendedName>
</protein>
<dbReference type="AlphaFoldDB" id="A0A9W9FM42"/>
<feature type="region of interest" description="Disordered" evidence="2">
    <location>
        <begin position="235"/>
        <end position="261"/>
    </location>
</feature>
<feature type="compositionally biased region" description="Basic and acidic residues" evidence="2">
    <location>
        <begin position="110"/>
        <end position="129"/>
    </location>
</feature>
<dbReference type="OrthoDB" id="6255506at2759"/>
<dbReference type="GeneID" id="81354748"/>
<dbReference type="InterPro" id="IPR013883">
    <property type="entry name" value="TF_Iwr1_dom"/>
</dbReference>
<feature type="region of interest" description="Disordered" evidence="2">
    <location>
        <begin position="273"/>
        <end position="292"/>
    </location>
</feature>
<dbReference type="RefSeq" id="XP_056476126.1">
    <property type="nucleotide sequence ID" value="XM_056615769.1"/>
</dbReference>
<dbReference type="PANTHER" id="PTHR28063:SF1">
    <property type="entry name" value="RNA POLYMERASE II NUCLEAR LOCALIZATION PROTEIN IWR1"/>
    <property type="match status" value="1"/>
</dbReference>
<feature type="compositionally biased region" description="Acidic residues" evidence="2">
    <location>
        <begin position="365"/>
        <end position="380"/>
    </location>
</feature>
<evidence type="ECO:0000313" key="5">
    <source>
        <dbReference type="Proteomes" id="UP001149074"/>
    </source>
</evidence>
<feature type="region of interest" description="Disordered" evidence="2">
    <location>
        <begin position="69"/>
        <end position="196"/>
    </location>
</feature>
<reference evidence="4" key="1">
    <citation type="submission" date="2022-11" db="EMBL/GenBank/DDBJ databases">
        <authorList>
            <person name="Petersen C."/>
        </authorList>
    </citation>
    <scope>NUCLEOTIDE SEQUENCE</scope>
    <source>
        <strain evidence="4">IBT 30761</strain>
    </source>
</reference>
<feature type="compositionally biased region" description="Acidic residues" evidence="2">
    <location>
        <begin position="551"/>
        <end position="562"/>
    </location>
</feature>
<accession>A0A9W9FM42</accession>
<feature type="compositionally biased region" description="Low complexity" evidence="2">
    <location>
        <begin position="131"/>
        <end position="146"/>
    </location>
</feature>
<organism evidence="4 5">
    <name type="scientific">Penicillium argentinense</name>
    <dbReference type="NCBI Taxonomy" id="1131581"/>
    <lineage>
        <taxon>Eukaryota</taxon>
        <taxon>Fungi</taxon>
        <taxon>Dikarya</taxon>
        <taxon>Ascomycota</taxon>
        <taxon>Pezizomycotina</taxon>
        <taxon>Eurotiomycetes</taxon>
        <taxon>Eurotiomycetidae</taxon>
        <taxon>Eurotiales</taxon>
        <taxon>Aspergillaceae</taxon>
        <taxon>Penicillium</taxon>
    </lineage>
</organism>